<reference evidence="2 3" key="1">
    <citation type="submission" date="2019-07" db="EMBL/GenBank/DDBJ databases">
        <authorList>
            <person name="Duangmal K."/>
            <person name="Teo W.F.A."/>
        </authorList>
    </citation>
    <scope>NUCLEOTIDE SEQUENCE [LARGE SCALE GENOMIC DNA]</scope>
    <source>
        <strain evidence="2 3">TBRC 6029</strain>
    </source>
</reference>
<comment type="caution">
    <text evidence="2">The sequence shown here is derived from an EMBL/GenBank/DDBJ whole genome shotgun (WGS) entry which is preliminary data.</text>
</comment>
<dbReference type="PANTHER" id="PTHR35908:SF1">
    <property type="entry name" value="CONSERVED PROTEIN"/>
    <property type="match status" value="1"/>
</dbReference>
<evidence type="ECO:0000259" key="1">
    <source>
        <dbReference type="PROSITE" id="PS51819"/>
    </source>
</evidence>
<dbReference type="CDD" id="cd06587">
    <property type="entry name" value="VOC"/>
    <property type="match status" value="1"/>
</dbReference>
<dbReference type="InterPro" id="IPR037523">
    <property type="entry name" value="VOC_core"/>
</dbReference>
<organism evidence="2 3">
    <name type="scientific">Amycolatopsis rhizosphaerae</name>
    <dbReference type="NCBI Taxonomy" id="2053003"/>
    <lineage>
        <taxon>Bacteria</taxon>
        <taxon>Bacillati</taxon>
        <taxon>Actinomycetota</taxon>
        <taxon>Actinomycetes</taxon>
        <taxon>Pseudonocardiales</taxon>
        <taxon>Pseudonocardiaceae</taxon>
        <taxon>Amycolatopsis</taxon>
    </lineage>
</organism>
<evidence type="ECO:0000313" key="3">
    <source>
        <dbReference type="Proteomes" id="UP000320011"/>
    </source>
</evidence>
<dbReference type="Pfam" id="PF18029">
    <property type="entry name" value="Glyoxalase_6"/>
    <property type="match status" value="1"/>
</dbReference>
<dbReference type="InterPro" id="IPR029068">
    <property type="entry name" value="Glyas_Bleomycin-R_OHBP_Dase"/>
</dbReference>
<protein>
    <submittedName>
        <fullName evidence="2">VOC family protein</fullName>
    </submittedName>
</protein>
<dbReference type="Gene3D" id="3.10.180.10">
    <property type="entry name" value="2,3-Dihydroxybiphenyl 1,2-Dioxygenase, domain 1"/>
    <property type="match status" value="1"/>
</dbReference>
<proteinExistence type="predicted"/>
<dbReference type="OrthoDB" id="1645442at2"/>
<dbReference type="AlphaFoldDB" id="A0A558DBP5"/>
<gene>
    <name evidence="2" type="ORF">FNH05_06475</name>
</gene>
<dbReference type="RefSeq" id="WP_144586359.1">
    <property type="nucleotide sequence ID" value="NZ_VJWX01000038.1"/>
</dbReference>
<dbReference type="PROSITE" id="PS51819">
    <property type="entry name" value="VOC"/>
    <property type="match status" value="1"/>
</dbReference>
<dbReference type="SUPFAM" id="SSF54593">
    <property type="entry name" value="Glyoxalase/Bleomycin resistance protein/Dihydroxybiphenyl dioxygenase"/>
    <property type="match status" value="1"/>
</dbReference>
<reference evidence="2 3" key="2">
    <citation type="submission" date="2019-08" db="EMBL/GenBank/DDBJ databases">
        <title>Amycolatopsis acidicola sp. nov., isolated from peat swamp forest soil.</title>
        <authorList>
            <person name="Srisuk N."/>
        </authorList>
    </citation>
    <scope>NUCLEOTIDE SEQUENCE [LARGE SCALE GENOMIC DNA]</scope>
    <source>
        <strain evidence="2 3">TBRC 6029</strain>
    </source>
</reference>
<dbReference type="EMBL" id="VJWX01000038">
    <property type="protein sequence ID" value="TVT58449.1"/>
    <property type="molecule type" value="Genomic_DNA"/>
</dbReference>
<dbReference type="PANTHER" id="PTHR35908">
    <property type="entry name" value="HYPOTHETICAL FUSION PROTEIN"/>
    <property type="match status" value="1"/>
</dbReference>
<dbReference type="InterPro" id="IPR041581">
    <property type="entry name" value="Glyoxalase_6"/>
</dbReference>
<name>A0A558DBP5_9PSEU</name>
<evidence type="ECO:0000313" key="2">
    <source>
        <dbReference type="EMBL" id="TVT58449.1"/>
    </source>
</evidence>
<dbReference type="Proteomes" id="UP000320011">
    <property type="component" value="Unassembled WGS sequence"/>
</dbReference>
<feature type="domain" description="VOC" evidence="1">
    <location>
        <begin position="10"/>
        <end position="125"/>
    </location>
</feature>
<accession>A0A558DBP5</accession>
<keyword evidence="3" id="KW-1185">Reference proteome</keyword>
<sequence>MTETTTPVARFGAVTLDCADPAELAAFYSAVLGLPVLYSSDDFVYVGKEGAPSLAFARLDGYRQPTWPDPETEKQAHLDLGVDDLDAAQARLLELGAKEPASQPQPDRWRVLIDPAGHPFCISTGV</sequence>